<comment type="caution">
    <text evidence="8">The sequence shown here is derived from an EMBL/GenBank/DDBJ whole genome shotgun (WGS) entry which is preliminary data.</text>
</comment>
<name>A0AA41MKH9_SCICA</name>
<keyword evidence="2" id="KW-0723">Serine/threonine-protein kinase</keyword>
<keyword evidence="4" id="KW-0547">Nucleotide-binding</keyword>
<dbReference type="PANTHER" id="PTHR24346">
    <property type="entry name" value="MAP/MICROTUBULE AFFINITY-REGULATING KINASE"/>
    <property type="match status" value="1"/>
</dbReference>
<dbReference type="InterPro" id="IPR000719">
    <property type="entry name" value="Prot_kinase_dom"/>
</dbReference>
<keyword evidence="3" id="KW-0808">Transferase</keyword>
<evidence type="ECO:0000256" key="2">
    <source>
        <dbReference type="ARBA" id="ARBA00022527"/>
    </source>
</evidence>
<dbReference type="Proteomes" id="UP001166674">
    <property type="component" value="Unassembled WGS sequence"/>
</dbReference>
<sequence>MRVWPGVLVSCSLEDAFTGHYEVLRHVGQDSFAKVILAQHILMGTEVALKVLWKVEGYLPFLTPEVDIMKGVEHPYVVQLLEIMDTPGNVYV</sequence>
<dbReference type="GO" id="GO:0005524">
    <property type="term" value="F:ATP binding"/>
    <property type="evidence" value="ECO:0007669"/>
    <property type="project" value="UniProtKB-KW"/>
</dbReference>
<dbReference type="GO" id="GO:0035556">
    <property type="term" value="P:intracellular signal transduction"/>
    <property type="evidence" value="ECO:0007669"/>
    <property type="project" value="TreeGrafter"/>
</dbReference>
<reference evidence="8" key="1">
    <citation type="submission" date="2020-03" db="EMBL/GenBank/DDBJ databases">
        <title>Studies in the Genomics of Life Span.</title>
        <authorList>
            <person name="Glass D."/>
        </authorList>
    </citation>
    <scope>NUCLEOTIDE SEQUENCE</scope>
    <source>
        <strain evidence="8">SUZIE</strain>
        <tissue evidence="8">Muscle</tissue>
    </source>
</reference>
<dbReference type="EC" id="2.7.11.1" evidence="1"/>
<dbReference type="PROSITE" id="PS50011">
    <property type="entry name" value="PROTEIN_KINASE_DOM"/>
    <property type="match status" value="1"/>
</dbReference>
<keyword evidence="5 8" id="KW-0418">Kinase</keyword>
<feature type="domain" description="Protein kinase" evidence="7">
    <location>
        <begin position="21"/>
        <end position="92"/>
    </location>
</feature>
<dbReference type="InterPro" id="IPR011009">
    <property type="entry name" value="Kinase-like_dom_sf"/>
</dbReference>
<evidence type="ECO:0000313" key="9">
    <source>
        <dbReference type="Proteomes" id="UP001166674"/>
    </source>
</evidence>
<keyword evidence="9" id="KW-1185">Reference proteome</keyword>
<protein>
    <recommendedName>
        <fullName evidence="1">non-specific serine/threonine protein kinase</fullName>
        <ecNumber evidence="1">2.7.11.1</ecNumber>
    </recommendedName>
</protein>
<keyword evidence="6" id="KW-0067">ATP-binding</keyword>
<dbReference type="EMBL" id="JAATJV010203221">
    <property type="protein sequence ID" value="MBZ3873402.1"/>
    <property type="molecule type" value="Genomic_DNA"/>
</dbReference>
<dbReference type="Gene3D" id="3.30.200.20">
    <property type="entry name" value="Phosphorylase Kinase, domain 1"/>
    <property type="match status" value="1"/>
</dbReference>
<dbReference type="PANTHER" id="PTHR24346:SF82">
    <property type="entry name" value="KP78A-RELATED"/>
    <property type="match status" value="1"/>
</dbReference>
<dbReference type="SUPFAM" id="SSF56112">
    <property type="entry name" value="Protein kinase-like (PK-like)"/>
    <property type="match status" value="1"/>
</dbReference>
<evidence type="ECO:0000259" key="7">
    <source>
        <dbReference type="PROSITE" id="PS50011"/>
    </source>
</evidence>
<evidence type="ECO:0000256" key="3">
    <source>
        <dbReference type="ARBA" id="ARBA00022679"/>
    </source>
</evidence>
<gene>
    <name evidence="8" type="ORF">SUZIE_122760</name>
</gene>
<evidence type="ECO:0000256" key="5">
    <source>
        <dbReference type="ARBA" id="ARBA00022777"/>
    </source>
</evidence>
<dbReference type="GO" id="GO:0004674">
    <property type="term" value="F:protein serine/threonine kinase activity"/>
    <property type="evidence" value="ECO:0007669"/>
    <property type="project" value="UniProtKB-KW"/>
</dbReference>
<dbReference type="GO" id="GO:0005737">
    <property type="term" value="C:cytoplasm"/>
    <property type="evidence" value="ECO:0007669"/>
    <property type="project" value="TreeGrafter"/>
</dbReference>
<evidence type="ECO:0000256" key="1">
    <source>
        <dbReference type="ARBA" id="ARBA00012513"/>
    </source>
</evidence>
<accession>A0AA41MKH9</accession>
<organism evidence="8 9">
    <name type="scientific">Sciurus carolinensis</name>
    <name type="common">Eastern gray squirrel</name>
    <dbReference type="NCBI Taxonomy" id="30640"/>
    <lineage>
        <taxon>Eukaryota</taxon>
        <taxon>Metazoa</taxon>
        <taxon>Chordata</taxon>
        <taxon>Craniata</taxon>
        <taxon>Vertebrata</taxon>
        <taxon>Euteleostomi</taxon>
        <taxon>Mammalia</taxon>
        <taxon>Eutheria</taxon>
        <taxon>Euarchontoglires</taxon>
        <taxon>Glires</taxon>
        <taxon>Rodentia</taxon>
        <taxon>Sciuromorpha</taxon>
        <taxon>Sciuridae</taxon>
        <taxon>Sciurinae</taxon>
        <taxon>Sciurini</taxon>
        <taxon>Sciurus</taxon>
    </lineage>
</organism>
<evidence type="ECO:0000256" key="4">
    <source>
        <dbReference type="ARBA" id="ARBA00022741"/>
    </source>
</evidence>
<dbReference type="AlphaFoldDB" id="A0AA41MKH9"/>
<evidence type="ECO:0000313" key="8">
    <source>
        <dbReference type="EMBL" id="MBZ3873402.1"/>
    </source>
</evidence>
<proteinExistence type="predicted"/>
<evidence type="ECO:0000256" key="6">
    <source>
        <dbReference type="ARBA" id="ARBA00022840"/>
    </source>
</evidence>